<keyword evidence="2" id="KW-1185">Reference proteome</keyword>
<evidence type="ECO:0000313" key="1">
    <source>
        <dbReference type="EMBL" id="KAI5677620.1"/>
    </source>
</evidence>
<name>A0ACC0BY92_CATRO</name>
<protein>
    <submittedName>
        <fullName evidence="1">Uncharacterized protein</fullName>
    </submittedName>
</protein>
<dbReference type="Proteomes" id="UP001060085">
    <property type="component" value="Linkage Group LG02"/>
</dbReference>
<dbReference type="EMBL" id="CM044702">
    <property type="protein sequence ID" value="KAI5677620.1"/>
    <property type="molecule type" value="Genomic_DNA"/>
</dbReference>
<accession>A0ACC0BY92</accession>
<evidence type="ECO:0000313" key="2">
    <source>
        <dbReference type="Proteomes" id="UP001060085"/>
    </source>
</evidence>
<comment type="caution">
    <text evidence="1">The sequence shown here is derived from an EMBL/GenBank/DDBJ whole genome shotgun (WGS) entry which is preliminary data.</text>
</comment>
<reference evidence="2" key="1">
    <citation type="journal article" date="2023" name="Nat. Plants">
        <title>Single-cell RNA sequencing provides a high-resolution roadmap for understanding the multicellular compartmentation of specialized metabolism.</title>
        <authorList>
            <person name="Sun S."/>
            <person name="Shen X."/>
            <person name="Li Y."/>
            <person name="Li Y."/>
            <person name="Wang S."/>
            <person name="Li R."/>
            <person name="Zhang H."/>
            <person name="Shen G."/>
            <person name="Guo B."/>
            <person name="Wei J."/>
            <person name="Xu J."/>
            <person name="St-Pierre B."/>
            <person name="Chen S."/>
            <person name="Sun C."/>
        </authorList>
    </citation>
    <scope>NUCLEOTIDE SEQUENCE [LARGE SCALE GENOMIC DNA]</scope>
</reference>
<organism evidence="1 2">
    <name type="scientific">Catharanthus roseus</name>
    <name type="common">Madagascar periwinkle</name>
    <name type="synonym">Vinca rosea</name>
    <dbReference type="NCBI Taxonomy" id="4058"/>
    <lineage>
        <taxon>Eukaryota</taxon>
        <taxon>Viridiplantae</taxon>
        <taxon>Streptophyta</taxon>
        <taxon>Embryophyta</taxon>
        <taxon>Tracheophyta</taxon>
        <taxon>Spermatophyta</taxon>
        <taxon>Magnoliopsida</taxon>
        <taxon>eudicotyledons</taxon>
        <taxon>Gunneridae</taxon>
        <taxon>Pentapetalae</taxon>
        <taxon>asterids</taxon>
        <taxon>lamiids</taxon>
        <taxon>Gentianales</taxon>
        <taxon>Apocynaceae</taxon>
        <taxon>Rauvolfioideae</taxon>
        <taxon>Vinceae</taxon>
        <taxon>Catharanthinae</taxon>
        <taxon>Catharanthus</taxon>
    </lineage>
</organism>
<proteinExistence type="predicted"/>
<gene>
    <name evidence="1" type="ORF">M9H77_08570</name>
</gene>
<sequence>MHGSPGAHRGDDDLGSVTDRTGRVESRTVTASFRSLRGRHITSGIPSTPTPFAIGIYYHTVHRVLLPNHHIYRLGLVLLSNHTAHTLQYHMIYMDLHIYQLSPHPHYMISIYMLLLFLVGGVPPDSSYNTYDYTAIDYGISSSKPFVGRDYWDIGIEGDRGVNPEPAMVGSLHIGGEDDRRVHDHSNDDDDDDGGDDAGDEEEPVPVALVTHAAPTSSFGGRPHSGKRKGLTDSFMLVMSKISGSRNKTLDKERDVLAPTRRKKAKSSDWELTGPADRGPSDLEFIPSYGGHVASCIWYGQDRGILKL</sequence>